<dbReference type="EC" id="2.4.1.-" evidence="13"/>
<keyword evidence="11" id="KW-0472">Membrane</keyword>
<keyword evidence="9 13" id="KW-0333">Golgi apparatus</keyword>
<proteinExistence type="inferred from homology"/>
<evidence type="ECO:0000256" key="6">
    <source>
        <dbReference type="ARBA" id="ARBA00022692"/>
    </source>
</evidence>
<sequence>PRTRSFSGRPARFHTNGASPADLPEVSPSPVPITRAVTFYSLDLPPSPVAWTQRWVLRDRGLQVPWSHRSTQPLSRYYVKYPGNYTFLLDEPEKCHTLRPFLVLVVPVAPGELAARQAIRKTWGGEHMPEGRSVLVVFMLGLPGGAGAQEQQAELLKESEEHHDLLQAQFLDTYLNLTIKTMMILEWLSTLDSDLFVNMPNLVRMLAAPDTPRQNYITGMVARDWPVERQSSSKWFLPVEVYSGPTYPPYVFGFSYVFSMDLPRRIVGISRQVRAVYIEDIYLGLCLSKLGVAPTDPPSAGLFRSHRPLLYRRCEYSTAPFQAVEIQGTLNAAANQESRGSRDLQHDNFVILLRV</sequence>
<dbReference type="GO" id="GO:0006629">
    <property type="term" value="P:lipid metabolic process"/>
    <property type="evidence" value="ECO:0007669"/>
    <property type="project" value="UniProtKB-KW"/>
</dbReference>
<dbReference type="Gene3D" id="3.90.550.50">
    <property type="match status" value="1"/>
</dbReference>
<keyword evidence="12" id="KW-0325">Glycoprotein</keyword>
<accession>A0AAY4DSF9</accession>
<dbReference type="GO" id="GO:0006493">
    <property type="term" value="P:protein O-linked glycosylation"/>
    <property type="evidence" value="ECO:0007669"/>
    <property type="project" value="TreeGrafter"/>
</dbReference>
<evidence type="ECO:0000256" key="9">
    <source>
        <dbReference type="ARBA" id="ARBA00023034"/>
    </source>
</evidence>
<keyword evidence="10" id="KW-0443">Lipid metabolism</keyword>
<keyword evidence="7" id="KW-0735">Signal-anchor</keyword>
<evidence type="ECO:0000256" key="5">
    <source>
        <dbReference type="ARBA" id="ARBA00022679"/>
    </source>
</evidence>
<dbReference type="Pfam" id="PF01762">
    <property type="entry name" value="Galactosyl_T"/>
    <property type="match status" value="1"/>
</dbReference>
<keyword evidence="4 13" id="KW-0328">Glycosyltransferase</keyword>
<evidence type="ECO:0000256" key="10">
    <source>
        <dbReference type="ARBA" id="ARBA00023098"/>
    </source>
</evidence>
<dbReference type="InterPro" id="IPR002659">
    <property type="entry name" value="Glyco_trans_31"/>
</dbReference>
<name>A0AAY4DSF9_9TELE</name>
<dbReference type="PANTHER" id="PTHR11214">
    <property type="entry name" value="BETA-1,3-N-ACETYLGLUCOSAMINYLTRANSFERASE"/>
    <property type="match status" value="1"/>
</dbReference>
<comment type="pathway">
    <text evidence="2">Protein modification; protein glycosylation.</text>
</comment>
<dbReference type="GeneTree" id="ENSGT00940000163421"/>
<feature type="region of interest" description="Disordered" evidence="14">
    <location>
        <begin position="1"/>
        <end position="27"/>
    </location>
</feature>
<evidence type="ECO:0000256" key="3">
    <source>
        <dbReference type="ARBA" id="ARBA00008661"/>
    </source>
</evidence>
<evidence type="ECO:0000256" key="7">
    <source>
        <dbReference type="ARBA" id="ARBA00022968"/>
    </source>
</evidence>
<dbReference type="GO" id="GO:0000139">
    <property type="term" value="C:Golgi membrane"/>
    <property type="evidence" value="ECO:0007669"/>
    <property type="project" value="UniProtKB-SubCell"/>
</dbReference>
<reference evidence="15" key="2">
    <citation type="submission" date="2025-08" db="UniProtKB">
        <authorList>
            <consortium name="Ensembl"/>
        </authorList>
    </citation>
    <scope>IDENTIFICATION</scope>
</reference>
<dbReference type="Ensembl" id="ENSDCDT00010057572.1">
    <property type="protein sequence ID" value="ENSDCDP00010047346.1"/>
    <property type="gene ID" value="ENSDCDG00010028669.1"/>
</dbReference>
<evidence type="ECO:0000256" key="4">
    <source>
        <dbReference type="ARBA" id="ARBA00022676"/>
    </source>
</evidence>
<dbReference type="PANTHER" id="PTHR11214:SF115">
    <property type="entry name" value="HEXOSYLTRANSFERASE"/>
    <property type="match status" value="1"/>
</dbReference>
<dbReference type="Proteomes" id="UP000694580">
    <property type="component" value="Chromosome 17"/>
</dbReference>
<reference evidence="15" key="3">
    <citation type="submission" date="2025-09" db="UniProtKB">
        <authorList>
            <consortium name="Ensembl"/>
        </authorList>
    </citation>
    <scope>IDENTIFICATION</scope>
</reference>
<dbReference type="FunFam" id="3.90.550.50:FF:000001">
    <property type="entry name" value="Hexosyltransferase"/>
    <property type="match status" value="1"/>
</dbReference>
<evidence type="ECO:0000256" key="11">
    <source>
        <dbReference type="ARBA" id="ARBA00023136"/>
    </source>
</evidence>
<keyword evidence="5" id="KW-0808">Transferase</keyword>
<evidence type="ECO:0000256" key="13">
    <source>
        <dbReference type="RuleBase" id="RU363063"/>
    </source>
</evidence>
<dbReference type="GO" id="GO:0008499">
    <property type="term" value="F:N-acetyl-beta-D-glucosaminide beta-(1,3)-galactosyltransferase activity"/>
    <property type="evidence" value="ECO:0007669"/>
    <property type="project" value="TreeGrafter"/>
</dbReference>
<comment type="subcellular location">
    <subcellularLocation>
        <location evidence="1 13">Golgi apparatus membrane</location>
        <topology evidence="1 13">Single-pass type II membrane protein</topology>
    </subcellularLocation>
</comment>
<dbReference type="AlphaFoldDB" id="A0AAY4DSF9"/>
<evidence type="ECO:0000256" key="12">
    <source>
        <dbReference type="ARBA" id="ARBA00023180"/>
    </source>
</evidence>
<organism evidence="15 16">
    <name type="scientific">Denticeps clupeoides</name>
    <name type="common">denticle herring</name>
    <dbReference type="NCBI Taxonomy" id="299321"/>
    <lineage>
        <taxon>Eukaryota</taxon>
        <taxon>Metazoa</taxon>
        <taxon>Chordata</taxon>
        <taxon>Craniata</taxon>
        <taxon>Vertebrata</taxon>
        <taxon>Euteleostomi</taxon>
        <taxon>Actinopterygii</taxon>
        <taxon>Neopterygii</taxon>
        <taxon>Teleostei</taxon>
        <taxon>Clupei</taxon>
        <taxon>Clupeiformes</taxon>
        <taxon>Denticipitoidei</taxon>
        <taxon>Denticipitidae</taxon>
        <taxon>Denticeps</taxon>
    </lineage>
</organism>
<protein>
    <recommendedName>
        <fullName evidence="13">Hexosyltransferase</fullName>
        <ecNumber evidence="13">2.4.1.-</ecNumber>
    </recommendedName>
</protein>
<keyword evidence="16" id="KW-1185">Reference proteome</keyword>
<evidence type="ECO:0000313" key="15">
    <source>
        <dbReference type="Ensembl" id="ENSDCDP00010047346.1"/>
    </source>
</evidence>
<evidence type="ECO:0000313" key="16">
    <source>
        <dbReference type="Proteomes" id="UP000694580"/>
    </source>
</evidence>
<evidence type="ECO:0000256" key="1">
    <source>
        <dbReference type="ARBA" id="ARBA00004323"/>
    </source>
</evidence>
<evidence type="ECO:0000256" key="2">
    <source>
        <dbReference type="ARBA" id="ARBA00004922"/>
    </source>
</evidence>
<evidence type="ECO:0000256" key="8">
    <source>
        <dbReference type="ARBA" id="ARBA00022989"/>
    </source>
</evidence>
<keyword evidence="8" id="KW-1133">Transmembrane helix</keyword>
<comment type="similarity">
    <text evidence="3 13">Belongs to the glycosyltransferase 31 family.</text>
</comment>
<evidence type="ECO:0000256" key="14">
    <source>
        <dbReference type="SAM" id="MobiDB-lite"/>
    </source>
</evidence>
<keyword evidence="6" id="KW-0812">Transmembrane</keyword>
<reference evidence="15 16" key="1">
    <citation type="submission" date="2020-06" db="EMBL/GenBank/DDBJ databases">
        <authorList>
            <consortium name="Wellcome Sanger Institute Data Sharing"/>
        </authorList>
    </citation>
    <scope>NUCLEOTIDE SEQUENCE [LARGE SCALE GENOMIC DNA]</scope>
</reference>